<dbReference type="Proteomes" id="UP000197587">
    <property type="component" value="Unassembled WGS sequence"/>
</dbReference>
<evidence type="ECO:0000313" key="1">
    <source>
        <dbReference type="EMBL" id="OWK99432.1"/>
    </source>
</evidence>
<name>A0A246BCN0_9FLAO</name>
<evidence type="ECO:0000313" key="2">
    <source>
        <dbReference type="Proteomes" id="UP000197587"/>
    </source>
</evidence>
<keyword evidence="2" id="KW-1185">Reference proteome</keyword>
<dbReference type="AlphaFoldDB" id="A0A246BCN0"/>
<protein>
    <submittedName>
        <fullName evidence="1">Uncharacterized protein</fullName>
    </submittedName>
</protein>
<gene>
    <name evidence="1" type="ORF">AP75_00340</name>
</gene>
<reference evidence="1 2" key="1">
    <citation type="submission" date="2017-05" db="EMBL/GenBank/DDBJ databases">
        <title>Genome of Chryseobacterium haifense.</title>
        <authorList>
            <person name="Newman J.D."/>
        </authorList>
    </citation>
    <scope>NUCLEOTIDE SEQUENCE [LARGE SCALE GENOMIC DNA]</scope>
    <source>
        <strain evidence="1 2">DSM 19056</strain>
    </source>
</reference>
<comment type="caution">
    <text evidence="1">The sequence shown here is derived from an EMBL/GenBank/DDBJ whole genome shotgun (WGS) entry which is preliminary data.</text>
</comment>
<dbReference type="EMBL" id="JASZ02000001">
    <property type="protein sequence ID" value="OWK99432.1"/>
    <property type="molecule type" value="Genomic_DNA"/>
</dbReference>
<proteinExistence type="predicted"/>
<dbReference type="RefSeq" id="WP_031504610.1">
    <property type="nucleotide sequence ID" value="NZ_JASZ02000001.1"/>
</dbReference>
<organism evidence="1 2">
    <name type="scientific">Kaistella haifensis DSM 19056</name>
    <dbReference type="NCBI Taxonomy" id="1450526"/>
    <lineage>
        <taxon>Bacteria</taxon>
        <taxon>Pseudomonadati</taxon>
        <taxon>Bacteroidota</taxon>
        <taxon>Flavobacteriia</taxon>
        <taxon>Flavobacteriales</taxon>
        <taxon>Weeksellaceae</taxon>
        <taxon>Chryseobacterium group</taxon>
        <taxon>Kaistella</taxon>
    </lineage>
</organism>
<sequence length="178" mass="19535">MKNILTLGFLIICTLHYSQVAIGKASVSNTTSISLEFGNTAAKGLLLPWVTNETAVTGAVPGTMIYDLSDKKVKYYKYDESKSSNVWFDLSVDGSGAADDSAQRLLTENTTARTRIGTLKSRNVPGILVLEDVNKAMVLPLVDKYSSIINPSPGMMVFDTTNNMLCFFNGTNWSFWKE</sequence>
<accession>A0A246BCN0</accession>